<protein>
    <recommendedName>
        <fullName evidence="1">DUF6536 domain-containing protein</fullName>
    </recommendedName>
</protein>
<dbReference type="Pfam" id="PF20163">
    <property type="entry name" value="DUF6536"/>
    <property type="match status" value="1"/>
</dbReference>
<dbReference type="EMBL" id="KE721256">
    <property type="protein sequence ID" value="ERF71088.1"/>
    <property type="molecule type" value="Genomic_DNA"/>
</dbReference>
<evidence type="ECO:0000313" key="2">
    <source>
        <dbReference type="EMBL" id="ERF71088.1"/>
    </source>
</evidence>
<dbReference type="OrthoDB" id="5429634at2759"/>
<proteinExistence type="predicted"/>
<dbReference type="RefSeq" id="XP_007803246.1">
    <property type="nucleotide sequence ID" value="XM_007805055.1"/>
</dbReference>
<organism evidence="2 3">
    <name type="scientific">Endocarpon pusillum (strain Z07020 / HMAS-L-300199)</name>
    <name type="common">Lichen-forming fungus</name>
    <dbReference type="NCBI Taxonomy" id="1263415"/>
    <lineage>
        <taxon>Eukaryota</taxon>
        <taxon>Fungi</taxon>
        <taxon>Dikarya</taxon>
        <taxon>Ascomycota</taxon>
        <taxon>Pezizomycotina</taxon>
        <taxon>Eurotiomycetes</taxon>
        <taxon>Chaetothyriomycetidae</taxon>
        <taxon>Verrucariales</taxon>
        <taxon>Verrucariaceae</taxon>
        <taxon>Endocarpon</taxon>
    </lineage>
</organism>
<dbReference type="PANTHER" id="PTHR35395">
    <property type="entry name" value="DUF6536 DOMAIN-CONTAINING PROTEIN"/>
    <property type="match status" value="1"/>
</dbReference>
<name>U1GG48_ENDPU</name>
<keyword evidence="3" id="KW-1185">Reference proteome</keyword>
<dbReference type="PANTHER" id="PTHR35395:SF1">
    <property type="entry name" value="DUF6536 DOMAIN-CONTAINING PROTEIN"/>
    <property type="match status" value="1"/>
</dbReference>
<dbReference type="InterPro" id="IPR046623">
    <property type="entry name" value="DUF6536"/>
</dbReference>
<dbReference type="HOGENOM" id="CLU_1378115_0_0_1"/>
<feature type="domain" description="DUF6536" evidence="1">
    <location>
        <begin position="1"/>
        <end position="80"/>
    </location>
</feature>
<sequence length="198" mass="22263">MQCLTAPTRREIDKAHAKSIWLEIGVHSVRNLLHVSPGKAVLWLALLVSTFPLHLLWNSAVFTTTNFNDYSGLVVTNDFLVSNSSLGIDCSEQAMDEYIQNDRSSYVVCWLHQHVQQNSTSMIKMTPEQCMTAYATGIEASNFNFLAVTKDATIKEQSKQFRPGNATLPVVAYFNTLNYTDLVDSWCRGLCHNWGNNP</sequence>
<evidence type="ECO:0000259" key="1">
    <source>
        <dbReference type="Pfam" id="PF20163"/>
    </source>
</evidence>
<reference evidence="3" key="1">
    <citation type="journal article" date="2014" name="BMC Genomics">
        <title>Genome characteristics reveal the impact of lichenization on lichen-forming fungus Endocarpon pusillum Hedwig (Verrucariales, Ascomycota).</title>
        <authorList>
            <person name="Wang Y.-Y."/>
            <person name="Liu B."/>
            <person name="Zhang X.-Y."/>
            <person name="Zhou Q.-M."/>
            <person name="Zhang T."/>
            <person name="Li H."/>
            <person name="Yu Y.-F."/>
            <person name="Zhang X.-L."/>
            <person name="Hao X.-Y."/>
            <person name="Wang M."/>
            <person name="Wang L."/>
            <person name="Wei J.-C."/>
        </authorList>
    </citation>
    <scope>NUCLEOTIDE SEQUENCE [LARGE SCALE GENOMIC DNA]</scope>
    <source>
        <strain evidence="3">Z07020 / HMAS-L-300199</strain>
    </source>
</reference>
<dbReference type="GeneID" id="19242640"/>
<accession>U1GG48</accession>
<dbReference type="Proteomes" id="UP000019373">
    <property type="component" value="Unassembled WGS sequence"/>
</dbReference>
<dbReference type="AlphaFoldDB" id="U1GG48"/>
<gene>
    <name evidence="2" type="ORF">EPUS_07760</name>
</gene>
<evidence type="ECO:0000313" key="3">
    <source>
        <dbReference type="Proteomes" id="UP000019373"/>
    </source>
</evidence>